<evidence type="ECO:0000313" key="3">
    <source>
        <dbReference type="Proteomes" id="UP000233556"/>
    </source>
</evidence>
<evidence type="ECO:0000313" key="2">
    <source>
        <dbReference type="EMBL" id="PKU28019.1"/>
    </source>
</evidence>
<reference evidence="3" key="2">
    <citation type="submission" date="2017-12" db="EMBL/GenBank/DDBJ databases">
        <title>Genome sequence of the Bar-tailed Godwit (Limosa lapponica baueri).</title>
        <authorList>
            <person name="Lima N.C.B."/>
            <person name="Parody-Merino A.M."/>
            <person name="Battley P.F."/>
            <person name="Fidler A.E."/>
            <person name="Prosdocimi F."/>
        </authorList>
    </citation>
    <scope>NUCLEOTIDE SEQUENCE [LARGE SCALE GENOMIC DNA]</scope>
</reference>
<dbReference type="PANTHER" id="PTHR23120:SF44">
    <property type="entry name" value="MAESTRO HEAT-LIKE REPEAT-CONTAINING PROTEIN FAMILY MEMBER 1"/>
    <property type="match status" value="1"/>
</dbReference>
<reference evidence="3" key="1">
    <citation type="submission" date="2017-11" db="EMBL/GenBank/DDBJ databases">
        <authorList>
            <person name="Lima N.C."/>
            <person name="Parody-Merino A.M."/>
            <person name="Battley P.F."/>
            <person name="Fidler A.E."/>
            <person name="Prosdocimi F."/>
        </authorList>
    </citation>
    <scope>NUCLEOTIDE SEQUENCE [LARGE SCALE GENOMIC DNA]</scope>
</reference>
<feature type="domain" description="MROH2B-like HEAT-repeats" evidence="1">
    <location>
        <begin position="88"/>
        <end position="130"/>
    </location>
</feature>
<organism evidence="2 3">
    <name type="scientific">Limosa lapponica baueri</name>
    <dbReference type="NCBI Taxonomy" id="1758121"/>
    <lineage>
        <taxon>Eukaryota</taxon>
        <taxon>Metazoa</taxon>
        <taxon>Chordata</taxon>
        <taxon>Craniata</taxon>
        <taxon>Vertebrata</taxon>
        <taxon>Euteleostomi</taxon>
        <taxon>Archelosauria</taxon>
        <taxon>Archosauria</taxon>
        <taxon>Dinosauria</taxon>
        <taxon>Saurischia</taxon>
        <taxon>Theropoda</taxon>
        <taxon>Coelurosauria</taxon>
        <taxon>Aves</taxon>
        <taxon>Neognathae</taxon>
        <taxon>Neoaves</taxon>
        <taxon>Charadriiformes</taxon>
        <taxon>Scolopacidae</taxon>
        <taxon>Limosa</taxon>
    </lineage>
</organism>
<dbReference type="InterPro" id="IPR055408">
    <property type="entry name" value="HEAT_MROH2B-like"/>
</dbReference>
<proteinExistence type="predicted"/>
<dbReference type="OrthoDB" id="1884734at2759"/>
<gene>
    <name evidence="2" type="ORF">llap_21677</name>
</gene>
<dbReference type="PANTHER" id="PTHR23120">
    <property type="entry name" value="MAESTRO-RELATED HEAT DOMAIN-CONTAINING"/>
    <property type="match status" value="1"/>
</dbReference>
<keyword evidence="3" id="KW-1185">Reference proteome</keyword>
<protein>
    <submittedName>
        <fullName evidence="2">Maestro heat-like repeat-containing protein family member 1 isoform x3</fullName>
    </submittedName>
</protein>
<dbReference type="Proteomes" id="UP000233556">
    <property type="component" value="Unassembled WGS sequence"/>
</dbReference>
<sequence length="132" mass="14332">MVAVVALGCSLSWKIPDFVLAGSSLGWAGAFQIAQQFPWGVVHAGLGQKRVPFLQETLAAVADNAWICHFVTEMCRQLSSYNGLPLEKGLASCFGICAINHLEETLAKLEDFVRSDVFKKSVGLFSLFKHGS</sequence>
<dbReference type="InterPro" id="IPR045206">
    <property type="entry name" value="Maestro_heat-like_prot"/>
</dbReference>
<dbReference type="GO" id="GO:0005737">
    <property type="term" value="C:cytoplasm"/>
    <property type="evidence" value="ECO:0007669"/>
    <property type="project" value="TreeGrafter"/>
</dbReference>
<dbReference type="Pfam" id="PF23210">
    <property type="entry name" value="HEAT_Maestro_2"/>
    <property type="match status" value="1"/>
</dbReference>
<evidence type="ECO:0000259" key="1">
    <source>
        <dbReference type="Pfam" id="PF23210"/>
    </source>
</evidence>
<dbReference type="AlphaFoldDB" id="A0A2I0T2J1"/>
<accession>A0A2I0T2J1</accession>
<dbReference type="EMBL" id="KZ522993">
    <property type="protein sequence ID" value="PKU28019.1"/>
    <property type="molecule type" value="Genomic_DNA"/>
</dbReference>
<name>A0A2I0T2J1_LIMLA</name>